<feature type="region of interest" description="Disordered" evidence="8">
    <location>
        <begin position="187"/>
        <end position="236"/>
    </location>
</feature>
<keyword evidence="6" id="KW-1015">Disulfide bond</keyword>
<dbReference type="Pfam" id="PF00024">
    <property type="entry name" value="PAN_1"/>
    <property type="match status" value="1"/>
</dbReference>
<evidence type="ECO:0000256" key="8">
    <source>
        <dbReference type="SAM" id="MobiDB-lite"/>
    </source>
</evidence>
<keyword evidence="9" id="KW-0812">Transmembrane</keyword>
<dbReference type="InterPro" id="IPR000177">
    <property type="entry name" value="Apple"/>
</dbReference>
<name>A0A812RTW3_9DINO</name>
<keyword evidence="4" id="KW-0808">Transferase</keyword>
<dbReference type="SMART" id="SM00223">
    <property type="entry name" value="APPLE"/>
    <property type="match status" value="1"/>
</dbReference>
<dbReference type="InterPro" id="IPR007235">
    <property type="entry name" value="Glyco_trans_28_C"/>
</dbReference>
<dbReference type="Proteomes" id="UP000601435">
    <property type="component" value="Unassembled WGS sequence"/>
</dbReference>
<dbReference type="SUPFAM" id="SSF57414">
    <property type="entry name" value="Hairpin loop containing domain-like"/>
    <property type="match status" value="1"/>
</dbReference>
<organism evidence="11 12">
    <name type="scientific">Symbiodinium necroappetens</name>
    <dbReference type="NCBI Taxonomy" id="1628268"/>
    <lineage>
        <taxon>Eukaryota</taxon>
        <taxon>Sar</taxon>
        <taxon>Alveolata</taxon>
        <taxon>Dinophyceae</taxon>
        <taxon>Suessiales</taxon>
        <taxon>Symbiodiniaceae</taxon>
        <taxon>Symbiodinium</taxon>
    </lineage>
</organism>
<feature type="domain" description="Apple" evidence="10">
    <location>
        <begin position="737"/>
        <end position="809"/>
    </location>
</feature>
<dbReference type="InterPro" id="IPR050519">
    <property type="entry name" value="Glycosyltransf_28_UgtP"/>
</dbReference>
<comment type="caution">
    <text evidence="11">The sequence shown here is derived from an EMBL/GenBank/DDBJ whole genome shotgun (WGS) entry which is preliminary data.</text>
</comment>
<dbReference type="CDD" id="cd23766">
    <property type="entry name" value="IQCG"/>
    <property type="match status" value="1"/>
</dbReference>
<dbReference type="AlphaFoldDB" id="A0A812RTW3"/>
<proteinExistence type="inferred from homology"/>
<keyword evidence="3" id="KW-0328">Glycosyltransferase</keyword>
<keyword evidence="9" id="KW-1133">Transmembrane helix</keyword>
<dbReference type="GO" id="GO:0009247">
    <property type="term" value="P:glycolipid biosynthetic process"/>
    <property type="evidence" value="ECO:0007669"/>
    <property type="project" value="InterPro"/>
</dbReference>
<comment type="similarity">
    <text evidence="1">Belongs to the glycosyltransferase 28 family.</text>
</comment>
<dbReference type="InterPro" id="IPR009695">
    <property type="entry name" value="Diacylglyc_glucosyltr_N"/>
</dbReference>
<dbReference type="PROSITE" id="PS50096">
    <property type="entry name" value="IQ"/>
    <property type="match status" value="1"/>
</dbReference>
<evidence type="ECO:0000256" key="5">
    <source>
        <dbReference type="ARBA" id="ARBA00022737"/>
    </source>
</evidence>
<keyword evidence="12" id="KW-1185">Reference proteome</keyword>
<dbReference type="GO" id="GO:0031969">
    <property type="term" value="C:chloroplast membrane"/>
    <property type="evidence" value="ECO:0007669"/>
    <property type="project" value="UniProtKB-SubCell"/>
</dbReference>
<dbReference type="EMBL" id="CAJNJA010019919">
    <property type="protein sequence ID" value="CAE7452503.1"/>
    <property type="molecule type" value="Genomic_DNA"/>
</dbReference>
<dbReference type="Gene3D" id="3.40.50.2000">
    <property type="entry name" value="Glycogen Phosphorylase B"/>
    <property type="match status" value="1"/>
</dbReference>
<accession>A0A812RTW3</accession>
<evidence type="ECO:0000256" key="2">
    <source>
        <dbReference type="ARBA" id="ARBA00012615"/>
    </source>
</evidence>
<dbReference type="GO" id="GO:0005576">
    <property type="term" value="C:extracellular region"/>
    <property type="evidence" value="ECO:0007669"/>
    <property type="project" value="InterPro"/>
</dbReference>
<dbReference type="PANTHER" id="PTHR43025">
    <property type="entry name" value="MONOGALACTOSYLDIACYLGLYCEROL SYNTHASE"/>
    <property type="match status" value="1"/>
</dbReference>
<evidence type="ECO:0000313" key="11">
    <source>
        <dbReference type="EMBL" id="CAE7452503.1"/>
    </source>
</evidence>
<evidence type="ECO:0000256" key="3">
    <source>
        <dbReference type="ARBA" id="ARBA00022676"/>
    </source>
</evidence>
<evidence type="ECO:0000313" key="12">
    <source>
        <dbReference type="Proteomes" id="UP000601435"/>
    </source>
</evidence>
<dbReference type="PANTHER" id="PTHR43025:SF3">
    <property type="entry name" value="MONOGALACTOSYLDIACYLGLYCEROL SYNTHASE 1, CHLOROPLASTIC"/>
    <property type="match status" value="1"/>
</dbReference>
<dbReference type="Pfam" id="PF00612">
    <property type="entry name" value="IQ"/>
    <property type="match status" value="1"/>
</dbReference>
<evidence type="ECO:0000256" key="7">
    <source>
        <dbReference type="ARBA" id="ARBA00046299"/>
    </source>
</evidence>
<dbReference type="Pfam" id="PF06925">
    <property type="entry name" value="MGDG_synth"/>
    <property type="match status" value="1"/>
</dbReference>
<comment type="subcellular location">
    <subcellularLocation>
        <location evidence="7">Plastid</location>
        <location evidence="7">Chloroplast membrane</location>
    </subcellularLocation>
</comment>
<evidence type="ECO:0000259" key="10">
    <source>
        <dbReference type="SMART" id="SM00223"/>
    </source>
</evidence>
<reference evidence="11" key="1">
    <citation type="submission" date="2021-02" db="EMBL/GenBank/DDBJ databases">
        <authorList>
            <person name="Dougan E. K."/>
            <person name="Rhodes N."/>
            <person name="Thang M."/>
            <person name="Chan C."/>
        </authorList>
    </citation>
    <scope>NUCLEOTIDE SEQUENCE</scope>
</reference>
<dbReference type="Gene3D" id="3.50.4.10">
    <property type="entry name" value="Hepatocyte Growth Factor"/>
    <property type="match status" value="1"/>
</dbReference>
<evidence type="ECO:0000256" key="9">
    <source>
        <dbReference type="SAM" id="Phobius"/>
    </source>
</evidence>
<dbReference type="SUPFAM" id="SSF53756">
    <property type="entry name" value="UDP-Glycosyltransferase/glycogen phosphorylase"/>
    <property type="match status" value="1"/>
</dbReference>
<protein>
    <recommendedName>
        <fullName evidence="2">monogalactosyldiacylglycerol synthase</fullName>
        <ecNumber evidence="2">2.4.1.46</ecNumber>
    </recommendedName>
</protein>
<dbReference type="GO" id="GO:0006508">
    <property type="term" value="P:proteolysis"/>
    <property type="evidence" value="ECO:0007669"/>
    <property type="project" value="InterPro"/>
</dbReference>
<evidence type="ECO:0000256" key="1">
    <source>
        <dbReference type="ARBA" id="ARBA00006962"/>
    </source>
</evidence>
<dbReference type="InterPro" id="IPR000048">
    <property type="entry name" value="IQ_motif_EF-hand-BS"/>
</dbReference>
<dbReference type="GO" id="GO:0046509">
    <property type="term" value="F:1,2-diacylglycerol 3-beta-galactosyltransferase activity"/>
    <property type="evidence" value="ECO:0007669"/>
    <property type="project" value="UniProtKB-EC"/>
</dbReference>
<keyword evidence="5" id="KW-0677">Repeat</keyword>
<keyword evidence="9" id="KW-0472">Membrane</keyword>
<dbReference type="InterPro" id="IPR003609">
    <property type="entry name" value="Pan_app"/>
</dbReference>
<dbReference type="Pfam" id="PF04101">
    <property type="entry name" value="Glyco_tran_28_C"/>
    <property type="match status" value="1"/>
</dbReference>
<gene>
    <name evidence="11" type="primary">MGD1</name>
    <name evidence="11" type="ORF">SNEC2469_LOCUS12552</name>
</gene>
<dbReference type="OrthoDB" id="421562at2759"/>
<sequence length="970" mass="107921">MSSASNSLQSLLSLVRTAQQQLAVDLSGRRFHDHYATRIQAVWRRAVARQRVANLVACNYTERLLSTCCEQLTARMQAKAFVAARNHQIRRLREEVTKFSGFVSYLYRREREIQIQEHLDNEKHRLRAVLLIQAWWKGCLVRGFEAAHKAKEQRDQLRLMASSQPSSKHESASALATFFDNPSRTIQQVPDVGVEEKENSSSDESKARQDEPTPRYKLPLRRLSRTGGSEAEERVHQRPRQIHIYFSDTGGGHRASALSLEAALKKLYGNQVSVTLVDFIRHAMPWPLSQAPETYQTLGHFPSVYKRAWDYDQDSETWCDTTSYKMMWSYCRESVLNYLEQAALELDLIISVHPLIHHVVIEALEELARGSGSQPPASRQDLCLPVVTVVTDLGSAHLSWFDPRADMLFVPSQEIYQAAIKRGVPRRKIHLCGLPLREGFWCADPVSPDQKRQLQAQLGLRPTERPEVVLLMGGGEGFGRLLDVACAIGDTLIGRGYGQLVVVCGRNEEVRKALVERRWTPRGFGEWLFEPLILGFVTNVDQYMTAADCLVTKAGPGSIAESMIKGLPCLLTAFVPGQEEGNISYVTDNGAGAYVSDQDPHLVAAKIEEWLKDPPTLERMSENARRLAQPDAALEISRRMCDSLLDLGVELEEVRSGSFGTTWRNQLLHRKEQRRKSRQKSTGEAATSEESYYLQRSDIGSSLLCLGLWRSGLWVMIFRLVLVALPLLVVRSAIPPCAIKGTAYKDPEVTKPNGGKPYDALACQMYCETNPDCTVFTYYKDSKDCWLLGTAVVDPTGNGDDVISGPEDCNHLLPGTAGKIEPNPLRQYPGVVVKSEEPAVSAREAAVSDSAVADSEPPSSGFPWAWLLGGCAVGAVLVGVYWCAAGEKRARGKTSRGTKVEADLEIPQSDQMPLVEPRGPLANPAQPAWIAAPPVPQYYSQQLQMPAPLHQPSYLSYPNQACQEWVGGCE</sequence>
<dbReference type="EC" id="2.4.1.46" evidence="2"/>
<feature type="transmembrane region" description="Helical" evidence="9">
    <location>
        <begin position="864"/>
        <end position="884"/>
    </location>
</feature>
<evidence type="ECO:0000256" key="4">
    <source>
        <dbReference type="ARBA" id="ARBA00022679"/>
    </source>
</evidence>
<evidence type="ECO:0000256" key="6">
    <source>
        <dbReference type="ARBA" id="ARBA00023157"/>
    </source>
</evidence>
<feature type="compositionally biased region" description="Basic and acidic residues" evidence="8">
    <location>
        <begin position="194"/>
        <end position="214"/>
    </location>
</feature>